<evidence type="ECO:0000313" key="8">
    <source>
        <dbReference type="EMBL" id="WAR30952.1"/>
    </source>
</evidence>
<evidence type="ECO:0000256" key="4">
    <source>
        <dbReference type="ARBA" id="ARBA00023136"/>
    </source>
</evidence>
<feature type="domain" description="Neurotransmitter-gated ion-channel ligand-binding" evidence="6">
    <location>
        <begin position="32"/>
        <end position="213"/>
    </location>
</feature>
<feature type="transmembrane region" description="Helical" evidence="5">
    <location>
        <begin position="213"/>
        <end position="238"/>
    </location>
</feature>
<dbReference type="EMBL" id="CP111028">
    <property type="protein sequence ID" value="WAR30952.1"/>
    <property type="molecule type" value="Genomic_DNA"/>
</dbReference>
<dbReference type="InterPro" id="IPR036734">
    <property type="entry name" value="Neur_chan_lig-bd_sf"/>
</dbReference>
<dbReference type="PRINTS" id="PR00252">
    <property type="entry name" value="NRIONCHANNEL"/>
</dbReference>
<dbReference type="InterPro" id="IPR038050">
    <property type="entry name" value="Neuro_actylchol_rec"/>
</dbReference>
<dbReference type="InterPro" id="IPR006201">
    <property type="entry name" value="Neur_channel"/>
</dbReference>
<gene>
    <name evidence="8" type="ORF">MAR_033494</name>
</gene>
<dbReference type="InterPro" id="IPR018000">
    <property type="entry name" value="Neurotransmitter_ion_chnl_CS"/>
</dbReference>
<dbReference type="InterPro" id="IPR006029">
    <property type="entry name" value="Neurotrans-gated_channel_TM"/>
</dbReference>
<dbReference type="Pfam" id="PF02931">
    <property type="entry name" value="Neur_chan_LBD"/>
    <property type="match status" value="1"/>
</dbReference>
<evidence type="ECO:0000256" key="3">
    <source>
        <dbReference type="ARBA" id="ARBA00022989"/>
    </source>
</evidence>
<dbReference type="InterPro" id="IPR006202">
    <property type="entry name" value="Neur_chan_lig-bd"/>
</dbReference>
<sequence>MSVRKKGVAQWKWNRSEHVLLLSQSEKHRYIFKHEKYEVAMDLYLYAINELSDSTETLKTTGFLAVEWNDAFLQWDPDDFGGISLYHWPQKEVWKPDIALKNSYLDYKTLGVDDLYIENYNDGYMVWYPFQVFQTTCSMDITNFPFDKHTCSLQFRAWSYTEKEVNILSSTEGIYEVVLEENSAWKVLETSSSVAVEETVVTKTFTLKLQRKPLYFCLTVILPIFMLAILDICVFLLPCGSGEKASYAMTVFLSFAIFLTIVSSTLPQNSKSIAIISVFLIIQTVSSTLITFIALWMLRQNSLGEEVKTWWFAAVIRVMKGRRKRGQVAPIECATEEVKIELDEKVPHKSDQKTVEPEFTMKEVVHFLDEVFLKIFAMLLFLSGVICFPLAYANS</sequence>
<keyword evidence="5" id="KW-0406">Ion transport</keyword>
<feature type="transmembrane region" description="Helical" evidence="5">
    <location>
        <begin position="245"/>
        <end position="266"/>
    </location>
</feature>
<dbReference type="PROSITE" id="PS00236">
    <property type="entry name" value="NEUROTR_ION_CHANNEL"/>
    <property type="match status" value="1"/>
</dbReference>
<dbReference type="CDD" id="cd19051">
    <property type="entry name" value="LGIC_TM_cation"/>
    <property type="match status" value="1"/>
</dbReference>
<evidence type="ECO:0000256" key="2">
    <source>
        <dbReference type="ARBA" id="ARBA00022692"/>
    </source>
</evidence>
<comment type="similarity">
    <text evidence="5">Belongs to the ligand-gated ion channel (TC 1.A.9) family.</text>
</comment>
<feature type="transmembrane region" description="Helical" evidence="5">
    <location>
        <begin position="272"/>
        <end position="298"/>
    </location>
</feature>
<evidence type="ECO:0000256" key="5">
    <source>
        <dbReference type="RuleBase" id="RU000687"/>
    </source>
</evidence>
<proteinExistence type="inferred from homology"/>
<keyword evidence="5" id="KW-0813">Transport</keyword>
<keyword evidence="3 5" id="KW-1133">Transmembrane helix</keyword>
<dbReference type="Gene3D" id="1.20.58.390">
    <property type="entry name" value="Neurotransmitter-gated ion-channel transmembrane domain"/>
    <property type="match status" value="1"/>
</dbReference>
<dbReference type="Gene3D" id="2.70.170.10">
    <property type="entry name" value="Neurotransmitter-gated ion-channel ligand-binding domain"/>
    <property type="match status" value="1"/>
</dbReference>
<dbReference type="PANTHER" id="PTHR18945">
    <property type="entry name" value="NEUROTRANSMITTER GATED ION CHANNEL"/>
    <property type="match status" value="1"/>
</dbReference>
<dbReference type="Proteomes" id="UP001164746">
    <property type="component" value="Chromosome 17"/>
</dbReference>
<keyword evidence="9" id="KW-1185">Reference proteome</keyword>
<dbReference type="InterPro" id="IPR036719">
    <property type="entry name" value="Neuro-gated_channel_TM_sf"/>
</dbReference>
<evidence type="ECO:0000259" key="7">
    <source>
        <dbReference type="Pfam" id="PF02932"/>
    </source>
</evidence>
<protein>
    <submittedName>
        <fullName evidence="8">ACHD-like protein</fullName>
    </submittedName>
</protein>
<accession>A0ABY7G954</accession>
<feature type="transmembrane region" description="Helical" evidence="5">
    <location>
        <begin position="371"/>
        <end position="392"/>
    </location>
</feature>
<evidence type="ECO:0000313" key="9">
    <source>
        <dbReference type="Proteomes" id="UP001164746"/>
    </source>
</evidence>
<dbReference type="CDD" id="cd18989">
    <property type="entry name" value="LGIC_ECD_cation"/>
    <property type="match status" value="1"/>
</dbReference>
<name>A0ABY7G954_MYAAR</name>
<dbReference type="SUPFAM" id="SSF90112">
    <property type="entry name" value="Neurotransmitter-gated ion-channel transmembrane pore"/>
    <property type="match status" value="1"/>
</dbReference>
<evidence type="ECO:0000259" key="6">
    <source>
        <dbReference type="Pfam" id="PF02931"/>
    </source>
</evidence>
<keyword evidence="4 5" id="KW-0472">Membrane</keyword>
<dbReference type="Pfam" id="PF02932">
    <property type="entry name" value="Neur_chan_memb"/>
    <property type="match status" value="1"/>
</dbReference>
<dbReference type="SUPFAM" id="SSF63712">
    <property type="entry name" value="Nicotinic receptor ligand binding domain-like"/>
    <property type="match status" value="1"/>
</dbReference>
<keyword evidence="2 5" id="KW-0812">Transmembrane</keyword>
<feature type="domain" description="Neurotransmitter-gated ion-channel transmembrane" evidence="7">
    <location>
        <begin position="220"/>
        <end position="298"/>
    </location>
</feature>
<keyword evidence="5" id="KW-0407">Ion channel</keyword>
<evidence type="ECO:0000256" key="1">
    <source>
        <dbReference type="ARBA" id="ARBA00004141"/>
    </source>
</evidence>
<comment type="subcellular location">
    <subcellularLocation>
        <location evidence="1">Membrane</location>
        <topology evidence="1">Multi-pass membrane protein</topology>
    </subcellularLocation>
</comment>
<reference evidence="8" key="1">
    <citation type="submission" date="2022-11" db="EMBL/GenBank/DDBJ databases">
        <title>Centuries of genome instability and evolution in soft-shell clam transmissible cancer (bioRxiv).</title>
        <authorList>
            <person name="Hart S.F.M."/>
            <person name="Yonemitsu M.A."/>
            <person name="Giersch R.M."/>
            <person name="Beal B.F."/>
            <person name="Arriagada G."/>
            <person name="Davis B.W."/>
            <person name="Ostrander E.A."/>
            <person name="Goff S.P."/>
            <person name="Metzger M.J."/>
        </authorList>
    </citation>
    <scope>NUCLEOTIDE SEQUENCE</scope>
    <source>
        <strain evidence="8">MELC-2E11</strain>
        <tissue evidence="8">Siphon/mantle</tissue>
    </source>
</reference>
<organism evidence="8 9">
    <name type="scientific">Mya arenaria</name>
    <name type="common">Soft-shell clam</name>
    <dbReference type="NCBI Taxonomy" id="6604"/>
    <lineage>
        <taxon>Eukaryota</taxon>
        <taxon>Metazoa</taxon>
        <taxon>Spiralia</taxon>
        <taxon>Lophotrochozoa</taxon>
        <taxon>Mollusca</taxon>
        <taxon>Bivalvia</taxon>
        <taxon>Autobranchia</taxon>
        <taxon>Heteroconchia</taxon>
        <taxon>Euheterodonta</taxon>
        <taxon>Imparidentia</taxon>
        <taxon>Neoheterodontei</taxon>
        <taxon>Myida</taxon>
        <taxon>Myoidea</taxon>
        <taxon>Myidae</taxon>
        <taxon>Mya</taxon>
    </lineage>
</organism>